<dbReference type="PANTHER" id="PTHR34980:SF1">
    <property type="entry name" value="INNER MEMBRANE PROTEIN"/>
    <property type="match status" value="1"/>
</dbReference>
<keyword evidence="3" id="KW-1185">Reference proteome</keyword>
<protein>
    <submittedName>
        <fullName evidence="2">DUF805 domain-containing protein</fullName>
    </submittedName>
</protein>
<comment type="caution">
    <text evidence="2">The sequence shown here is derived from an EMBL/GenBank/DDBJ whole genome shotgun (WGS) entry which is preliminary data.</text>
</comment>
<dbReference type="RefSeq" id="WP_420887150.1">
    <property type="nucleotide sequence ID" value="NZ_SPMZ01000105.1"/>
</dbReference>
<keyword evidence="1" id="KW-0812">Transmembrane</keyword>
<proteinExistence type="predicted"/>
<dbReference type="InterPro" id="IPR008523">
    <property type="entry name" value="DUF805"/>
</dbReference>
<sequence>MDLKSLLFSFRGRINRLPFWMVTLILIGWGTIFQELMGPYGPENPMTIGSGFITLANFVIILWIGLAVQIKRWHDRAKSGWWVLLNLIPVIGQIWVLIECGVLRGTAGDNRFGK</sequence>
<gene>
    <name evidence="2" type="ORF">E4P82_20720</name>
</gene>
<feature type="transmembrane region" description="Helical" evidence="1">
    <location>
        <begin position="80"/>
        <end position="98"/>
    </location>
</feature>
<reference evidence="2 3" key="1">
    <citation type="submission" date="2019-03" db="EMBL/GenBank/DDBJ databases">
        <title>Metabolic reconstructions from genomes of highly enriched 'Candidatus Accumulibacter' and 'Candidatus Competibacter' bioreactor populations.</title>
        <authorList>
            <person name="Annavajhala M.K."/>
            <person name="Welles L."/>
            <person name="Abbas B."/>
            <person name="Sorokin D."/>
            <person name="Park H."/>
            <person name="Van Loosdrecht M."/>
            <person name="Chandran K."/>
        </authorList>
    </citation>
    <scope>NUCLEOTIDE SEQUENCE [LARGE SCALE GENOMIC DNA]</scope>
    <source>
        <strain evidence="2 3">SBR_G</strain>
    </source>
</reference>
<dbReference type="Proteomes" id="UP000760480">
    <property type="component" value="Unassembled WGS sequence"/>
</dbReference>
<feature type="transmembrane region" description="Helical" evidence="1">
    <location>
        <begin position="46"/>
        <end position="68"/>
    </location>
</feature>
<keyword evidence="1" id="KW-0472">Membrane</keyword>
<evidence type="ECO:0000256" key="1">
    <source>
        <dbReference type="SAM" id="Phobius"/>
    </source>
</evidence>
<evidence type="ECO:0000313" key="3">
    <source>
        <dbReference type="Proteomes" id="UP000760480"/>
    </source>
</evidence>
<organism evidence="2 3">
    <name type="scientific">Candidatus Competibacter phosphatis</name>
    <dbReference type="NCBI Taxonomy" id="221280"/>
    <lineage>
        <taxon>Bacteria</taxon>
        <taxon>Pseudomonadati</taxon>
        <taxon>Pseudomonadota</taxon>
        <taxon>Gammaproteobacteria</taxon>
        <taxon>Candidatus Competibacteraceae</taxon>
        <taxon>Candidatus Competibacter</taxon>
    </lineage>
</organism>
<dbReference type="PANTHER" id="PTHR34980">
    <property type="entry name" value="INNER MEMBRANE PROTEIN-RELATED-RELATED"/>
    <property type="match status" value="1"/>
</dbReference>
<accession>A0ABX1TRS8</accession>
<feature type="transmembrane region" description="Helical" evidence="1">
    <location>
        <begin position="17"/>
        <end position="34"/>
    </location>
</feature>
<keyword evidence="1" id="KW-1133">Transmembrane helix</keyword>
<dbReference type="Pfam" id="PF05656">
    <property type="entry name" value="DUF805"/>
    <property type="match status" value="1"/>
</dbReference>
<evidence type="ECO:0000313" key="2">
    <source>
        <dbReference type="EMBL" id="NMQ21414.1"/>
    </source>
</evidence>
<dbReference type="EMBL" id="SPMZ01000105">
    <property type="protein sequence ID" value="NMQ21414.1"/>
    <property type="molecule type" value="Genomic_DNA"/>
</dbReference>
<name>A0ABX1TRS8_9GAMM</name>